<reference evidence="5 6" key="1">
    <citation type="submission" date="2016-12" db="EMBL/GenBank/DDBJ databases">
        <authorList>
            <person name="Song W.-J."/>
            <person name="Kurnit D.M."/>
        </authorList>
    </citation>
    <scope>NUCLEOTIDE SEQUENCE [LARGE SCALE GENOMIC DNA]</scope>
    <source>
        <strain evidence="5 6">HSG9</strain>
    </source>
</reference>
<feature type="binding site" evidence="3">
    <location>
        <position position="70"/>
    </location>
    <ligand>
        <name>a divalent metal cation</name>
        <dbReference type="ChEBI" id="CHEBI:60240"/>
    </ligand>
</feature>
<accession>A0A1V6LUH5</accession>
<organism evidence="5 6">
    <name type="scientific">Croceivirga radicis</name>
    <dbReference type="NCBI Taxonomy" id="1929488"/>
    <lineage>
        <taxon>Bacteria</taxon>
        <taxon>Pseudomonadati</taxon>
        <taxon>Bacteroidota</taxon>
        <taxon>Flavobacteriia</taxon>
        <taxon>Flavobacteriales</taxon>
        <taxon>Flavobacteriaceae</taxon>
        <taxon>Croceivirga</taxon>
    </lineage>
</organism>
<name>A0A1V6LUH5_9FLAO</name>
<evidence type="ECO:0000313" key="6">
    <source>
        <dbReference type="Proteomes" id="UP000191680"/>
    </source>
</evidence>
<dbReference type="RefSeq" id="WP_244901819.1">
    <property type="nucleotide sequence ID" value="NZ_MTBC01000002.1"/>
</dbReference>
<dbReference type="SUPFAM" id="SSF109854">
    <property type="entry name" value="DinB/YfiT-like putative metalloenzymes"/>
    <property type="match status" value="1"/>
</dbReference>
<evidence type="ECO:0000256" key="3">
    <source>
        <dbReference type="PIRSR" id="PIRSR607837-1"/>
    </source>
</evidence>
<dbReference type="GO" id="GO:0046872">
    <property type="term" value="F:metal ion binding"/>
    <property type="evidence" value="ECO:0007669"/>
    <property type="project" value="UniProtKB-KW"/>
</dbReference>
<comment type="similarity">
    <text evidence="1">Belongs to the DinB family.</text>
</comment>
<dbReference type="InterPro" id="IPR007837">
    <property type="entry name" value="DinB"/>
</dbReference>
<dbReference type="Gene3D" id="1.20.120.450">
    <property type="entry name" value="dinb family like domain"/>
    <property type="match status" value="1"/>
</dbReference>
<proteinExistence type="inferred from homology"/>
<dbReference type="Proteomes" id="UP000191680">
    <property type="component" value="Unassembled WGS sequence"/>
</dbReference>
<dbReference type="Pfam" id="PF05163">
    <property type="entry name" value="DinB"/>
    <property type="match status" value="1"/>
</dbReference>
<gene>
    <name evidence="5" type="ORF">BUL40_04315</name>
</gene>
<feature type="binding site" evidence="3">
    <location>
        <position position="157"/>
    </location>
    <ligand>
        <name>a divalent metal cation</name>
        <dbReference type="ChEBI" id="CHEBI:60240"/>
    </ligand>
</feature>
<dbReference type="EMBL" id="MTBC01000002">
    <property type="protein sequence ID" value="OQD43835.1"/>
    <property type="molecule type" value="Genomic_DNA"/>
</dbReference>
<keyword evidence="2 3" id="KW-0479">Metal-binding</keyword>
<keyword evidence="6" id="KW-1185">Reference proteome</keyword>
<feature type="binding site" evidence="3">
    <location>
        <position position="153"/>
    </location>
    <ligand>
        <name>a divalent metal cation</name>
        <dbReference type="ChEBI" id="CHEBI:60240"/>
    </ligand>
</feature>
<sequence length="179" mass="20912">MKTPYYVFVFFVLLILNPVNAQESVFVSDFIERLENSQKYVEQVAELMPAEKYQYRASEESLSFAQNLMHIGFALNWHSKTLLGEIKTPTWQEDTVYKTKGKSKKEMIAIVNATFKEAISVLKQLDSNELENLLDYFGLDRTKRQICLLLADHITHHRAQMIVYLRLNGITPPRYVLYQ</sequence>
<dbReference type="AlphaFoldDB" id="A0A1V6LUH5"/>
<feature type="chain" id="PRO_5010741678" evidence="4">
    <location>
        <begin position="22"/>
        <end position="179"/>
    </location>
</feature>
<evidence type="ECO:0000313" key="5">
    <source>
        <dbReference type="EMBL" id="OQD43835.1"/>
    </source>
</evidence>
<comment type="caution">
    <text evidence="5">The sequence shown here is derived from an EMBL/GenBank/DDBJ whole genome shotgun (WGS) entry which is preliminary data.</text>
</comment>
<keyword evidence="4" id="KW-0732">Signal</keyword>
<evidence type="ECO:0000256" key="4">
    <source>
        <dbReference type="SAM" id="SignalP"/>
    </source>
</evidence>
<dbReference type="InterPro" id="IPR034660">
    <property type="entry name" value="DinB/YfiT-like"/>
</dbReference>
<evidence type="ECO:0000256" key="1">
    <source>
        <dbReference type="ARBA" id="ARBA00008635"/>
    </source>
</evidence>
<protein>
    <submittedName>
        <fullName evidence="5">Damage-inducible protein DinB</fullName>
    </submittedName>
</protein>
<feature type="signal peptide" evidence="4">
    <location>
        <begin position="1"/>
        <end position="21"/>
    </location>
</feature>
<evidence type="ECO:0000256" key="2">
    <source>
        <dbReference type="ARBA" id="ARBA00022723"/>
    </source>
</evidence>